<sequence length="78" mass="8253">MTKSSLSSLSSSLCILFEGGGFMDLPLSFLIFLFVGSSSTSSSSFGFCFAAAKYLLVFRLSEQSWPLCTGISGLDSSV</sequence>
<name>A0A2P2JDQ7_RHIMU</name>
<protein>
    <submittedName>
        <fullName evidence="1">Uncharacterized protein MANES_04G055000</fullName>
    </submittedName>
</protein>
<reference evidence="1" key="1">
    <citation type="submission" date="2018-02" db="EMBL/GenBank/DDBJ databases">
        <title>Rhizophora mucronata_Transcriptome.</title>
        <authorList>
            <person name="Meera S.P."/>
            <person name="Sreeshan A."/>
            <person name="Augustine A."/>
        </authorList>
    </citation>
    <scope>NUCLEOTIDE SEQUENCE</scope>
    <source>
        <tissue evidence="1">Leaf</tissue>
    </source>
</reference>
<dbReference type="AlphaFoldDB" id="A0A2P2JDQ7"/>
<proteinExistence type="predicted"/>
<dbReference type="EMBL" id="GGEC01011118">
    <property type="protein sequence ID" value="MBW91601.1"/>
    <property type="molecule type" value="Transcribed_RNA"/>
</dbReference>
<accession>A0A2P2JDQ7</accession>
<evidence type="ECO:0000313" key="1">
    <source>
        <dbReference type="EMBL" id="MBW91601.1"/>
    </source>
</evidence>
<organism evidence="1">
    <name type="scientific">Rhizophora mucronata</name>
    <name type="common">Asiatic mangrove</name>
    <dbReference type="NCBI Taxonomy" id="61149"/>
    <lineage>
        <taxon>Eukaryota</taxon>
        <taxon>Viridiplantae</taxon>
        <taxon>Streptophyta</taxon>
        <taxon>Embryophyta</taxon>
        <taxon>Tracheophyta</taxon>
        <taxon>Spermatophyta</taxon>
        <taxon>Magnoliopsida</taxon>
        <taxon>eudicotyledons</taxon>
        <taxon>Gunneridae</taxon>
        <taxon>Pentapetalae</taxon>
        <taxon>rosids</taxon>
        <taxon>fabids</taxon>
        <taxon>Malpighiales</taxon>
        <taxon>Rhizophoraceae</taxon>
        <taxon>Rhizophora</taxon>
    </lineage>
</organism>